<proteinExistence type="predicted"/>
<dbReference type="PROSITE" id="PS50006">
    <property type="entry name" value="FHA_DOMAIN"/>
    <property type="match status" value="1"/>
</dbReference>
<keyword evidence="1" id="KW-0597">Phosphoprotein</keyword>
<gene>
    <name evidence="3" type="ORF">BMIN_1607</name>
</gene>
<dbReference type="Pfam" id="PF00498">
    <property type="entry name" value="FHA"/>
    <property type="match status" value="1"/>
</dbReference>
<dbReference type="SUPFAM" id="SSF49879">
    <property type="entry name" value="SMAD/FHA domain"/>
    <property type="match status" value="1"/>
</dbReference>
<organism evidence="3 4">
    <name type="scientific">Bifidobacterium minimum</name>
    <dbReference type="NCBI Taxonomy" id="1693"/>
    <lineage>
        <taxon>Bacteria</taxon>
        <taxon>Bacillati</taxon>
        <taxon>Actinomycetota</taxon>
        <taxon>Actinomycetes</taxon>
        <taxon>Bifidobacteriales</taxon>
        <taxon>Bifidobacteriaceae</taxon>
        <taxon>Bifidobacterium</taxon>
    </lineage>
</organism>
<dbReference type="InterPro" id="IPR000253">
    <property type="entry name" value="FHA_dom"/>
</dbReference>
<comment type="caution">
    <text evidence="3">The sequence shown here is derived from an EMBL/GenBank/DDBJ whole genome shotgun (WGS) entry which is preliminary data.</text>
</comment>
<evidence type="ECO:0000256" key="1">
    <source>
        <dbReference type="ARBA" id="ARBA00022553"/>
    </source>
</evidence>
<dbReference type="RefSeq" id="WP_051126435.1">
    <property type="nucleotide sequence ID" value="NZ_JGZD01000014.1"/>
</dbReference>
<dbReference type="InterPro" id="IPR008984">
    <property type="entry name" value="SMAD_FHA_dom_sf"/>
</dbReference>
<dbReference type="Gene3D" id="2.60.200.20">
    <property type="match status" value="1"/>
</dbReference>
<evidence type="ECO:0000313" key="4">
    <source>
        <dbReference type="Proteomes" id="UP000029014"/>
    </source>
</evidence>
<reference evidence="3 4" key="1">
    <citation type="submission" date="2014-03" db="EMBL/GenBank/DDBJ databases">
        <title>Genomics of Bifidobacteria.</title>
        <authorList>
            <person name="Ventura M."/>
            <person name="Milani C."/>
            <person name="Lugli G.A."/>
        </authorList>
    </citation>
    <scope>NUCLEOTIDE SEQUENCE [LARGE SCALE GENOMIC DNA]</scope>
    <source>
        <strain evidence="3 4">LMG 11592</strain>
    </source>
</reference>
<name>A0A087BJW0_9BIFI</name>
<accession>A0A087BJW0</accession>
<feature type="domain" description="FHA" evidence="2">
    <location>
        <begin position="6"/>
        <end position="60"/>
    </location>
</feature>
<dbReference type="eggNOG" id="COG1716">
    <property type="taxonomic scope" value="Bacteria"/>
</dbReference>
<dbReference type="STRING" id="1693.BMIN_1607"/>
<dbReference type="CDD" id="cd00060">
    <property type="entry name" value="FHA"/>
    <property type="match status" value="1"/>
</dbReference>
<keyword evidence="4" id="KW-1185">Reference proteome</keyword>
<evidence type="ECO:0000259" key="2">
    <source>
        <dbReference type="PROSITE" id="PS50006"/>
    </source>
</evidence>
<dbReference type="AlphaFoldDB" id="A0A087BJW0"/>
<protein>
    <submittedName>
        <fullName evidence="3">FHA domain containing protein</fullName>
    </submittedName>
</protein>
<dbReference type="EMBL" id="JGZD01000014">
    <property type="protein sequence ID" value="KFI71310.1"/>
    <property type="molecule type" value="Genomic_DNA"/>
</dbReference>
<evidence type="ECO:0000313" key="3">
    <source>
        <dbReference type="EMBL" id="KFI71310.1"/>
    </source>
</evidence>
<dbReference type="SMART" id="SM00240">
    <property type="entry name" value="FHA"/>
    <property type="match status" value="1"/>
</dbReference>
<sequence>MLSGGVLLGRRPSAVVPNGVVPVRLNDPMRTISRNHAVIDFDEAGHAWIEDCGSLNGTFLMVGGAETRLERHMRMPLSAPCTIRIGDQFFEFTRHDRN</sequence>
<dbReference type="Proteomes" id="UP000029014">
    <property type="component" value="Unassembled WGS sequence"/>
</dbReference>